<keyword evidence="2" id="KW-1185">Reference proteome</keyword>
<organism evidence="1 2">
    <name type="scientific">Actinopolyspora saharensis</name>
    <dbReference type="NCBI Taxonomy" id="995062"/>
    <lineage>
        <taxon>Bacteria</taxon>
        <taxon>Bacillati</taxon>
        <taxon>Actinomycetota</taxon>
        <taxon>Actinomycetes</taxon>
        <taxon>Actinopolysporales</taxon>
        <taxon>Actinopolysporaceae</taxon>
        <taxon>Actinopolyspora</taxon>
    </lineage>
</organism>
<name>A0A1H1G7Z7_9ACTN</name>
<gene>
    <name evidence="1" type="ORF">SAMN04489718_3478</name>
</gene>
<dbReference type="AlphaFoldDB" id="A0A1H1G7Z7"/>
<protein>
    <submittedName>
        <fullName evidence="1">Uncharacterized protein</fullName>
    </submittedName>
</protein>
<accession>A0A1H1G7Z7</accession>
<proteinExistence type="predicted"/>
<reference evidence="2" key="1">
    <citation type="submission" date="2016-10" db="EMBL/GenBank/DDBJ databases">
        <authorList>
            <person name="Varghese N."/>
            <person name="Submissions S."/>
        </authorList>
    </citation>
    <scope>NUCLEOTIDE SEQUENCE [LARGE SCALE GENOMIC DNA]</scope>
    <source>
        <strain evidence="2">DSM 45459</strain>
    </source>
</reference>
<dbReference type="STRING" id="995062.SAMN04489718_3478"/>
<evidence type="ECO:0000313" key="2">
    <source>
        <dbReference type="Proteomes" id="UP000199301"/>
    </source>
</evidence>
<sequence length="230" mass="24249">MAEYPIRTDKNGNKYPLRGRKGSGGVLIAGGIAMAMAASGGGLGTTSLGGVVGGGESAGVSAADSAVVRTVRQNLTASKRAARKGKRKRAWSRLRLRRGPRRPHEAAECAVLSHGGVRDFFLENPCRGLDRVQFPLTDANGGTVVVLVSWVRMPGRRRAREFRELIDVHGTGDIRPVVPGTRFTGHHYDSQRRGSTVVVAEAEPAGGGAPEEVLETVPEVATKLPAPGKG</sequence>
<dbReference type="Proteomes" id="UP000199301">
    <property type="component" value="Unassembled WGS sequence"/>
</dbReference>
<evidence type="ECO:0000313" key="1">
    <source>
        <dbReference type="EMBL" id="SDR09273.1"/>
    </source>
</evidence>
<dbReference type="EMBL" id="FNKO01000002">
    <property type="protein sequence ID" value="SDR09273.1"/>
    <property type="molecule type" value="Genomic_DNA"/>
</dbReference>